<dbReference type="AlphaFoldDB" id="A0AAD9NCF6"/>
<keyword evidence="3" id="KW-1185">Reference proteome</keyword>
<dbReference type="Proteomes" id="UP001208570">
    <property type="component" value="Unassembled WGS sequence"/>
</dbReference>
<sequence length="105" mass="11351">QWKATSAPATAQTPSQVVGAISQEVLWPPQSLAVLGRSSSKARRVGPIHAAHSLSVHKAESDRRGLITPANHAETSTERKLDLLKSRHSQGHIMRDLPHNQSPGQ</sequence>
<evidence type="ECO:0000313" key="3">
    <source>
        <dbReference type="Proteomes" id="UP001208570"/>
    </source>
</evidence>
<protein>
    <submittedName>
        <fullName evidence="2">Uncharacterized protein</fullName>
    </submittedName>
</protein>
<comment type="caution">
    <text evidence="2">The sequence shown here is derived from an EMBL/GenBank/DDBJ whole genome shotgun (WGS) entry which is preliminary data.</text>
</comment>
<feature type="region of interest" description="Disordered" evidence="1">
    <location>
        <begin position="53"/>
        <end position="78"/>
    </location>
</feature>
<accession>A0AAD9NCF6</accession>
<evidence type="ECO:0000313" key="2">
    <source>
        <dbReference type="EMBL" id="KAK2162114.1"/>
    </source>
</evidence>
<gene>
    <name evidence="2" type="ORF">LSH36_103g00036</name>
</gene>
<feature type="region of interest" description="Disordered" evidence="1">
    <location>
        <begin position="86"/>
        <end position="105"/>
    </location>
</feature>
<feature type="non-terminal residue" evidence="2">
    <location>
        <position position="1"/>
    </location>
</feature>
<proteinExistence type="predicted"/>
<reference evidence="2" key="1">
    <citation type="journal article" date="2023" name="Mol. Biol. Evol.">
        <title>Third-Generation Sequencing Reveals the Adaptive Role of the Epigenome in Three Deep-Sea Polychaetes.</title>
        <authorList>
            <person name="Perez M."/>
            <person name="Aroh O."/>
            <person name="Sun Y."/>
            <person name="Lan Y."/>
            <person name="Juniper S.K."/>
            <person name="Young C.R."/>
            <person name="Angers B."/>
            <person name="Qian P.Y."/>
        </authorList>
    </citation>
    <scope>NUCLEOTIDE SEQUENCE</scope>
    <source>
        <strain evidence="2">P08H-3</strain>
    </source>
</reference>
<organism evidence="2 3">
    <name type="scientific">Paralvinella palmiformis</name>
    <dbReference type="NCBI Taxonomy" id="53620"/>
    <lineage>
        <taxon>Eukaryota</taxon>
        <taxon>Metazoa</taxon>
        <taxon>Spiralia</taxon>
        <taxon>Lophotrochozoa</taxon>
        <taxon>Annelida</taxon>
        <taxon>Polychaeta</taxon>
        <taxon>Sedentaria</taxon>
        <taxon>Canalipalpata</taxon>
        <taxon>Terebellida</taxon>
        <taxon>Terebelliformia</taxon>
        <taxon>Alvinellidae</taxon>
        <taxon>Paralvinella</taxon>
    </lineage>
</organism>
<name>A0AAD9NCF6_9ANNE</name>
<evidence type="ECO:0000256" key="1">
    <source>
        <dbReference type="SAM" id="MobiDB-lite"/>
    </source>
</evidence>
<dbReference type="EMBL" id="JAODUP010000103">
    <property type="protein sequence ID" value="KAK2162114.1"/>
    <property type="molecule type" value="Genomic_DNA"/>
</dbReference>